<evidence type="ECO:0000256" key="2">
    <source>
        <dbReference type="ARBA" id="ARBA00023274"/>
    </source>
</evidence>
<evidence type="ECO:0000313" key="4">
    <source>
        <dbReference type="EMBL" id="HGI87087.1"/>
    </source>
</evidence>
<dbReference type="Pfam" id="PF01282">
    <property type="entry name" value="Ribosomal_S24e"/>
    <property type="match status" value="1"/>
</dbReference>
<dbReference type="GO" id="GO:1990904">
    <property type="term" value="C:ribonucleoprotein complex"/>
    <property type="evidence" value="ECO:0007669"/>
    <property type="project" value="UniProtKB-KW"/>
</dbReference>
<name>A0A7C4FGB7_9CREN</name>
<keyword evidence="2 3" id="KW-0687">Ribonucleoprotein</keyword>
<reference evidence="4" key="1">
    <citation type="journal article" date="2020" name="mSystems">
        <title>Genome- and Community-Level Interaction Insights into Carbon Utilization and Element Cycling Functions of Hydrothermarchaeota in Hydrothermal Sediment.</title>
        <authorList>
            <person name="Zhou Z."/>
            <person name="Liu Y."/>
            <person name="Xu W."/>
            <person name="Pan J."/>
            <person name="Luo Z.H."/>
            <person name="Li M."/>
        </authorList>
    </citation>
    <scope>NUCLEOTIDE SEQUENCE [LARGE SCALE GENOMIC DNA]</scope>
    <source>
        <strain evidence="4">SpSt-732</strain>
    </source>
</reference>
<evidence type="ECO:0000256" key="1">
    <source>
        <dbReference type="ARBA" id="ARBA00022980"/>
    </source>
</evidence>
<dbReference type="GO" id="GO:0003735">
    <property type="term" value="F:structural constituent of ribosome"/>
    <property type="evidence" value="ECO:0007669"/>
    <property type="project" value="InterPro"/>
</dbReference>
<proteinExistence type="inferred from homology"/>
<comment type="similarity">
    <text evidence="3">Belongs to the eukaryotic ribosomal protein eS24 family.</text>
</comment>
<keyword evidence="1 3" id="KW-0689">Ribosomal protein</keyword>
<dbReference type="AlphaFoldDB" id="A0A7C4FGB7"/>
<dbReference type="PANTHER" id="PTHR10496">
    <property type="entry name" value="40S RIBOSOMAL PROTEIN S24"/>
    <property type="match status" value="1"/>
</dbReference>
<organism evidence="4">
    <name type="scientific">Ignisphaera aggregans</name>
    <dbReference type="NCBI Taxonomy" id="334771"/>
    <lineage>
        <taxon>Archaea</taxon>
        <taxon>Thermoproteota</taxon>
        <taxon>Thermoprotei</taxon>
        <taxon>Desulfurococcales</taxon>
        <taxon>Desulfurococcaceae</taxon>
        <taxon>Ignisphaera</taxon>
    </lineage>
</organism>
<dbReference type="GO" id="GO:0005840">
    <property type="term" value="C:ribosome"/>
    <property type="evidence" value="ECO:0007669"/>
    <property type="project" value="UniProtKB-KW"/>
</dbReference>
<dbReference type="InterPro" id="IPR012677">
    <property type="entry name" value="Nucleotide-bd_a/b_plait_sf"/>
</dbReference>
<evidence type="ECO:0000256" key="3">
    <source>
        <dbReference type="HAMAP-Rule" id="MF_00545"/>
    </source>
</evidence>
<comment type="caution">
    <text evidence="4">The sequence shown here is derived from an EMBL/GenBank/DDBJ whole genome shotgun (WGS) entry which is preliminary data.</text>
</comment>
<dbReference type="InterPro" id="IPR001976">
    <property type="entry name" value="Ribosomal_eS24"/>
</dbReference>
<accession>A0A7C4FGB7</accession>
<dbReference type="GO" id="GO:0006412">
    <property type="term" value="P:translation"/>
    <property type="evidence" value="ECO:0007669"/>
    <property type="project" value="UniProtKB-UniRule"/>
</dbReference>
<sequence length="111" mass="12725">MSIKLGFQGKIMKISNDMSIAVVREFENKVLSRVEVELYIDHLTRGTPSRKELQKIIASLYKVPEDVVIVKKITSEYGRGSSKAYVNIYLSRDALKMLEPKYILKRLGMES</sequence>
<dbReference type="HAMAP" id="MF_00545">
    <property type="entry name" value="Ribosomal_eS24"/>
    <property type="match status" value="1"/>
</dbReference>
<dbReference type="Gene3D" id="3.30.70.330">
    <property type="match status" value="1"/>
</dbReference>
<dbReference type="InterPro" id="IPR012678">
    <property type="entry name" value="Ribosomal_uL23/eL15/eS24_sf"/>
</dbReference>
<dbReference type="EMBL" id="DTFF01000013">
    <property type="protein sequence ID" value="HGI87087.1"/>
    <property type="molecule type" value="Genomic_DNA"/>
</dbReference>
<dbReference type="SUPFAM" id="SSF54189">
    <property type="entry name" value="Ribosomal proteins S24e, L23 and L15e"/>
    <property type="match status" value="1"/>
</dbReference>
<protein>
    <recommendedName>
        <fullName evidence="3">Small ribosomal subunit protein eS24</fullName>
    </recommendedName>
</protein>
<gene>
    <name evidence="3" type="primary">rps24e</name>
    <name evidence="4" type="ORF">ENV14_01620</name>
</gene>